<gene>
    <name evidence="4" type="ORF">RJ640_021879</name>
</gene>
<keyword evidence="1" id="KW-0653">Protein transport</keyword>
<accession>A0AA88UIN2</accession>
<dbReference type="Pfam" id="PF03031">
    <property type="entry name" value="NIF"/>
    <property type="match status" value="1"/>
</dbReference>
<keyword evidence="1" id="KW-0809">Transit peptide</keyword>
<comment type="function">
    <text evidence="1">Essential component of the TIM23 complex, a complex that mediates the translocation of transit peptide-containing proteins across the mitochondrial inner membrane.</text>
</comment>
<keyword evidence="1" id="KW-0811">Translocation</keyword>
<dbReference type="Gene3D" id="3.40.50.1000">
    <property type="entry name" value="HAD superfamily/HAD-like"/>
    <property type="match status" value="1"/>
</dbReference>
<dbReference type="EMBL" id="JAVXUO010001073">
    <property type="protein sequence ID" value="KAK2986310.1"/>
    <property type="molecule type" value="Genomic_DNA"/>
</dbReference>
<comment type="subunit">
    <text evidence="1">Component of the TIM23 complex.</text>
</comment>
<evidence type="ECO:0000313" key="4">
    <source>
        <dbReference type="EMBL" id="KAK2986310.1"/>
    </source>
</evidence>
<feature type="region of interest" description="Disordered" evidence="2">
    <location>
        <begin position="1"/>
        <end position="24"/>
    </location>
</feature>
<keyword evidence="1" id="KW-0496">Mitochondrion</keyword>
<dbReference type="FunFam" id="3.40.50.1000:FF:000257">
    <property type="entry name" value="Haloacid dehalogenase-like hydrolase (HAD) superfamily protein"/>
    <property type="match status" value="1"/>
</dbReference>
<proteinExistence type="inferred from homology"/>
<dbReference type="GO" id="GO:0005744">
    <property type="term" value="C:TIM23 mitochondrial import inner membrane translocase complex"/>
    <property type="evidence" value="ECO:0007669"/>
    <property type="project" value="UniProtKB-UniRule"/>
</dbReference>
<comment type="subcellular location">
    <subcellularLocation>
        <location evidence="1">Mitochondrion inner membrane</location>
        <topology evidence="1">Single-pass membrane protein</topology>
    </subcellularLocation>
</comment>
<dbReference type="InterPro" id="IPR023214">
    <property type="entry name" value="HAD_sf"/>
</dbReference>
<dbReference type="SMART" id="SM00577">
    <property type="entry name" value="CPDc"/>
    <property type="match status" value="1"/>
</dbReference>
<evidence type="ECO:0000256" key="1">
    <source>
        <dbReference type="RuleBase" id="RU365079"/>
    </source>
</evidence>
<reference evidence="4" key="1">
    <citation type="submission" date="2022-12" db="EMBL/GenBank/DDBJ databases">
        <title>Draft genome assemblies for two species of Escallonia (Escalloniales).</title>
        <authorList>
            <person name="Chanderbali A."/>
            <person name="Dervinis C."/>
            <person name="Anghel I."/>
            <person name="Soltis D."/>
            <person name="Soltis P."/>
            <person name="Zapata F."/>
        </authorList>
    </citation>
    <scope>NUCLEOTIDE SEQUENCE</scope>
    <source>
        <strain evidence="4">UCBG92.1500</strain>
        <tissue evidence="4">Leaf</tissue>
    </source>
</reference>
<keyword evidence="1" id="KW-0813">Transport</keyword>
<feature type="compositionally biased region" description="Basic residues" evidence="2">
    <location>
        <begin position="15"/>
        <end position="24"/>
    </location>
</feature>
<name>A0AA88UIN2_9ASTE</name>
<dbReference type="PROSITE" id="PS50969">
    <property type="entry name" value="FCP1"/>
    <property type="match status" value="1"/>
</dbReference>
<evidence type="ECO:0000259" key="3">
    <source>
        <dbReference type="PROSITE" id="PS50969"/>
    </source>
</evidence>
<dbReference type="SUPFAM" id="SSF56784">
    <property type="entry name" value="HAD-like"/>
    <property type="match status" value="1"/>
</dbReference>
<organism evidence="4 5">
    <name type="scientific">Escallonia rubra</name>
    <dbReference type="NCBI Taxonomy" id="112253"/>
    <lineage>
        <taxon>Eukaryota</taxon>
        <taxon>Viridiplantae</taxon>
        <taxon>Streptophyta</taxon>
        <taxon>Embryophyta</taxon>
        <taxon>Tracheophyta</taxon>
        <taxon>Spermatophyta</taxon>
        <taxon>Magnoliopsida</taxon>
        <taxon>eudicotyledons</taxon>
        <taxon>Gunneridae</taxon>
        <taxon>Pentapetalae</taxon>
        <taxon>asterids</taxon>
        <taxon>campanulids</taxon>
        <taxon>Escalloniales</taxon>
        <taxon>Escalloniaceae</taxon>
        <taxon>Escallonia</taxon>
    </lineage>
</organism>
<dbReference type="AlphaFoldDB" id="A0AA88UIN2"/>
<comment type="caution">
    <text evidence="4">The sequence shown here is derived from an EMBL/GenBank/DDBJ whole genome shotgun (WGS) entry which is preliminary data.</text>
</comment>
<dbReference type="InterPro" id="IPR050365">
    <property type="entry name" value="TIM50"/>
</dbReference>
<evidence type="ECO:0000313" key="5">
    <source>
        <dbReference type="Proteomes" id="UP001187471"/>
    </source>
</evidence>
<dbReference type="Proteomes" id="UP001187471">
    <property type="component" value="Unassembled WGS sequence"/>
</dbReference>
<keyword evidence="5" id="KW-1185">Reference proteome</keyword>
<comment type="similarity">
    <text evidence="1">Belongs to the TIM50 family.</text>
</comment>
<dbReference type="InterPro" id="IPR004274">
    <property type="entry name" value="FCP1_dom"/>
</dbReference>
<feature type="domain" description="FCP1 homology" evidence="3">
    <location>
        <begin position="261"/>
        <end position="454"/>
    </location>
</feature>
<dbReference type="PANTHER" id="PTHR12210">
    <property type="entry name" value="DULLARD PROTEIN PHOSPHATASE"/>
    <property type="match status" value="1"/>
</dbReference>
<dbReference type="GO" id="GO:0015031">
    <property type="term" value="P:protein transport"/>
    <property type="evidence" value="ECO:0007669"/>
    <property type="project" value="UniProtKB-KW"/>
</dbReference>
<evidence type="ECO:0000256" key="2">
    <source>
        <dbReference type="SAM" id="MobiDB-lite"/>
    </source>
</evidence>
<sequence>MKLETVVQGEIDRSNRKKRRKKRKRTSLANLEVIDNIKIDIRLTKSDPQDTLLNVEKTVQVPVLEPLKVDTESTKNLAIEIAERKKRKRLRKKMNRKARAKNYLQSMDQTYVISTLSLLDKHHGQGTDEKLNKFQSTGQEIRYFASEESRPFGKEAEFLKRERRRMVKPIFYQGQHADSMFIYDPRLKQVTEKNERVQEQLEQAVNGSFLCGGSSTLEGKSRKEHPFPDADVIKHVSLAAVDKLIDGLKVSHPPVERTLVTFSRRKLVILDINGLLADIVTPPPKECKADINISRRAMAEIYKVLFPVAVFKRPFFSDFLKFCFERFDVGIWSSRSKKIVDRVVDYLLGDMKDKLLFCWDLSHCTETGFKTLENRHKTLVFKELKKIWERSDPNLPWEKGTYNESNTFLLDDSPYKALLNPMHTAIFPHSFNFKDRGDESLGPEGDLRVYMEELAAAENIQKYIKENPFGQGCIDETSSFWAFYSRVLCSQSVVSNNMVST</sequence>
<dbReference type="InterPro" id="IPR036412">
    <property type="entry name" value="HAD-like_sf"/>
</dbReference>
<protein>
    <recommendedName>
        <fullName evidence="1">Mitochondrial import inner membrane translocase subunit TIM50</fullName>
    </recommendedName>
</protein>